<dbReference type="SUPFAM" id="SSF50182">
    <property type="entry name" value="Sm-like ribonucleoproteins"/>
    <property type="match status" value="1"/>
</dbReference>
<dbReference type="InterPro" id="IPR025609">
    <property type="entry name" value="Lsm14-like_N"/>
</dbReference>
<feature type="compositionally biased region" description="Low complexity" evidence="3">
    <location>
        <begin position="313"/>
        <end position="353"/>
    </location>
</feature>
<evidence type="ECO:0000313" key="8">
    <source>
        <dbReference type="Proteomes" id="UP000799640"/>
    </source>
</evidence>
<organism evidence="7 8">
    <name type="scientific">Trichodelitschia bisporula</name>
    <dbReference type="NCBI Taxonomy" id="703511"/>
    <lineage>
        <taxon>Eukaryota</taxon>
        <taxon>Fungi</taxon>
        <taxon>Dikarya</taxon>
        <taxon>Ascomycota</taxon>
        <taxon>Pezizomycotina</taxon>
        <taxon>Dothideomycetes</taxon>
        <taxon>Dothideomycetes incertae sedis</taxon>
        <taxon>Phaeotrichales</taxon>
        <taxon>Phaeotrichaceae</taxon>
        <taxon>Trichodelitschia</taxon>
    </lineage>
</organism>
<dbReference type="GO" id="GO:0003729">
    <property type="term" value="F:mRNA binding"/>
    <property type="evidence" value="ECO:0007669"/>
    <property type="project" value="TreeGrafter"/>
</dbReference>
<evidence type="ECO:0000256" key="2">
    <source>
        <dbReference type="PROSITE-ProRule" id="PRU00869"/>
    </source>
</evidence>
<dbReference type="InterPro" id="IPR010920">
    <property type="entry name" value="LSM_dom_sf"/>
</dbReference>
<sequence length="605" mass="63249">MLLFQLQVTDGFVSYVGTLHEINSENATVALENVTSHGTENRQTGDKAVQPSARLYEYIVFRGSDVKDLRIEEPPKENSPAPTQMPDDPAILGSTRPPQQSAPQPPTHTTPQPQAFAPPPPYNQFHPPYPPMPNPGFGRGGFPGGPQFPGYPGMPYGGPGPQNWYPQGQGFQGPPNAFPPQPPVPIAPPSQQQNAVKQQQQPPQPAPVKEQKKPEKQFPKAPEPAPPAPKVHLPQTQPAAALAAAIAGPSAAKKAPTPPVESKPDVAAALAPPATVQAKLAPTAPKGRVMPAIPLPSPNFRKSVPAPVPQQPAPATQASQAKAVAAQNEAVAAASSSLADASSSQQAAIAAVDNAMAKLRAQQQQQQAQPAQTPIGGGGDAFEHLTRKINEMRTDESIRHPRQPGTGGFAGGARGRGPRRGGRDQPPPAKPELPATDFDFESMNAKFSKASLNREANGAGGTPPAGVASPNGSGFAGQAESADVDDEVVIPPAAPAYNKKSSFFDNLSSELRDREDHHAVHRGRGGAEFRSEERKKNMETFGQGSVDNYRGGYRGRGRGRGGYRGRGGQYGGYGQQGARGGNVGASGTGGGYRPRGGLNGQAQGL</sequence>
<evidence type="ECO:0000256" key="1">
    <source>
        <dbReference type="PROSITE-ProRule" id="PRU00846"/>
    </source>
</evidence>
<dbReference type="PROSITE" id="PS51513">
    <property type="entry name" value="FFD"/>
    <property type="match status" value="1"/>
</dbReference>
<dbReference type="Proteomes" id="UP000799640">
    <property type="component" value="Unassembled WGS sequence"/>
</dbReference>
<dbReference type="InterPro" id="IPR025761">
    <property type="entry name" value="FFD_box"/>
</dbReference>
<feature type="compositionally biased region" description="Pro residues" evidence="3">
    <location>
        <begin position="116"/>
        <end position="134"/>
    </location>
</feature>
<dbReference type="InterPro" id="IPR025762">
    <property type="entry name" value="DFDF"/>
</dbReference>
<feature type="region of interest" description="Disordered" evidence="3">
    <location>
        <begin position="514"/>
        <end position="605"/>
    </location>
</feature>
<feature type="short sequence motif" description="FFD box" evidence="1">
    <location>
        <begin position="495"/>
        <end position="511"/>
    </location>
</feature>
<dbReference type="PANTHER" id="PTHR13586">
    <property type="entry name" value="SCD6 PROTEIN-RELATED"/>
    <property type="match status" value="1"/>
</dbReference>
<feature type="compositionally biased region" description="Pro residues" evidence="3">
    <location>
        <begin position="176"/>
        <end position="188"/>
    </location>
</feature>
<feature type="compositionally biased region" description="Gly residues" evidence="3">
    <location>
        <begin position="564"/>
        <end position="599"/>
    </location>
</feature>
<protein>
    <recommendedName>
        <fullName evidence="9">TFG box profile domain-containing protein</fullName>
    </recommendedName>
</protein>
<feature type="compositionally biased region" description="Basic residues" evidence="3">
    <location>
        <begin position="553"/>
        <end position="563"/>
    </location>
</feature>
<feature type="domain" description="DFDF" evidence="4">
    <location>
        <begin position="426"/>
        <end position="462"/>
    </location>
</feature>
<dbReference type="EMBL" id="ML996701">
    <property type="protein sequence ID" value="KAF2398184.1"/>
    <property type="molecule type" value="Genomic_DNA"/>
</dbReference>
<dbReference type="GO" id="GO:0000932">
    <property type="term" value="C:P-body"/>
    <property type="evidence" value="ECO:0007669"/>
    <property type="project" value="TreeGrafter"/>
</dbReference>
<feature type="compositionally biased region" description="Low complexity" evidence="3">
    <location>
        <begin position="161"/>
        <end position="175"/>
    </location>
</feature>
<evidence type="ECO:0008006" key="9">
    <source>
        <dbReference type="Google" id="ProtNLM"/>
    </source>
</evidence>
<reference evidence="7" key="1">
    <citation type="journal article" date="2020" name="Stud. Mycol.">
        <title>101 Dothideomycetes genomes: a test case for predicting lifestyles and emergence of pathogens.</title>
        <authorList>
            <person name="Haridas S."/>
            <person name="Albert R."/>
            <person name="Binder M."/>
            <person name="Bloem J."/>
            <person name="Labutti K."/>
            <person name="Salamov A."/>
            <person name="Andreopoulos B."/>
            <person name="Baker S."/>
            <person name="Barry K."/>
            <person name="Bills G."/>
            <person name="Bluhm B."/>
            <person name="Cannon C."/>
            <person name="Castanera R."/>
            <person name="Culley D."/>
            <person name="Daum C."/>
            <person name="Ezra D."/>
            <person name="Gonzalez J."/>
            <person name="Henrissat B."/>
            <person name="Kuo A."/>
            <person name="Liang C."/>
            <person name="Lipzen A."/>
            <person name="Lutzoni F."/>
            <person name="Magnuson J."/>
            <person name="Mondo S."/>
            <person name="Nolan M."/>
            <person name="Ohm R."/>
            <person name="Pangilinan J."/>
            <person name="Park H.-J."/>
            <person name="Ramirez L."/>
            <person name="Alfaro M."/>
            <person name="Sun H."/>
            <person name="Tritt A."/>
            <person name="Yoshinaga Y."/>
            <person name="Zwiers L.-H."/>
            <person name="Turgeon B."/>
            <person name="Goodwin S."/>
            <person name="Spatafora J."/>
            <person name="Crous P."/>
            <person name="Grigoriev I."/>
        </authorList>
    </citation>
    <scope>NUCLEOTIDE SEQUENCE</scope>
    <source>
        <strain evidence="7">CBS 262.69</strain>
    </source>
</reference>
<feature type="compositionally biased region" description="Low complexity" evidence="3">
    <location>
        <begin position="189"/>
        <end position="201"/>
    </location>
</feature>
<feature type="compositionally biased region" description="Basic and acidic residues" evidence="3">
    <location>
        <begin position="381"/>
        <end position="399"/>
    </location>
</feature>
<dbReference type="PROSITE" id="PS51536">
    <property type="entry name" value="TFG"/>
    <property type="match status" value="1"/>
</dbReference>
<dbReference type="Pfam" id="PF12701">
    <property type="entry name" value="LSM14"/>
    <property type="match status" value="1"/>
</dbReference>
<feature type="compositionally biased region" description="Basic and acidic residues" evidence="3">
    <location>
        <begin position="209"/>
        <end position="218"/>
    </location>
</feature>
<gene>
    <name evidence="7" type="ORF">EJ06DRAFT_126472</name>
</gene>
<dbReference type="InterPro" id="IPR025768">
    <property type="entry name" value="TFG_box"/>
</dbReference>
<dbReference type="OrthoDB" id="21539at2759"/>
<evidence type="ECO:0000259" key="6">
    <source>
        <dbReference type="PROSITE" id="PS51536"/>
    </source>
</evidence>
<evidence type="ECO:0000259" key="5">
    <source>
        <dbReference type="PROSITE" id="PS51513"/>
    </source>
</evidence>
<dbReference type="PANTHER" id="PTHR13586:SF0">
    <property type="entry name" value="TRAILER HITCH, ISOFORM H"/>
    <property type="match status" value="1"/>
</dbReference>
<dbReference type="Pfam" id="PF09532">
    <property type="entry name" value="FDF"/>
    <property type="match status" value="1"/>
</dbReference>
<feature type="region of interest" description="Disordered" evidence="3">
    <location>
        <begin position="72"/>
        <end position="500"/>
    </location>
</feature>
<dbReference type="SMART" id="SM01271">
    <property type="entry name" value="LSM14"/>
    <property type="match status" value="1"/>
</dbReference>
<keyword evidence="8" id="KW-1185">Reference proteome</keyword>
<evidence type="ECO:0000259" key="4">
    <source>
        <dbReference type="PROSITE" id="PS51512"/>
    </source>
</evidence>
<dbReference type="AlphaFoldDB" id="A0A6G1HQI9"/>
<name>A0A6G1HQI9_9PEZI</name>
<feature type="domain" description="TFG box profile" evidence="6">
    <location>
        <begin position="525"/>
        <end position="545"/>
    </location>
</feature>
<evidence type="ECO:0000256" key="3">
    <source>
        <dbReference type="SAM" id="MobiDB-lite"/>
    </source>
</evidence>
<feature type="domain" description="FFD box profile" evidence="5">
    <location>
        <begin position="495"/>
        <end position="511"/>
    </location>
</feature>
<dbReference type="SMART" id="SM01199">
    <property type="entry name" value="FDF"/>
    <property type="match status" value="1"/>
</dbReference>
<feature type="compositionally biased region" description="Low complexity" evidence="3">
    <location>
        <begin position="361"/>
        <end position="372"/>
    </location>
</feature>
<feature type="compositionally biased region" description="Low complexity" evidence="3">
    <location>
        <begin position="238"/>
        <end position="255"/>
    </location>
</feature>
<dbReference type="Gene3D" id="2.30.30.100">
    <property type="match status" value="1"/>
</dbReference>
<dbReference type="GO" id="GO:0034063">
    <property type="term" value="P:stress granule assembly"/>
    <property type="evidence" value="ECO:0007669"/>
    <property type="project" value="TreeGrafter"/>
</dbReference>
<feature type="compositionally biased region" description="Basic and acidic residues" evidence="3">
    <location>
        <begin position="525"/>
        <end position="538"/>
    </location>
</feature>
<proteinExistence type="predicted"/>
<feature type="short sequence motif" description="TFG box" evidence="2">
    <location>
        <begin position="525"/>
        <end position="545"/>
    </location>
</feature>
<dbReference type="PROSITE" id="PS51512">
    <property type="entry name" value="DFDF"/>
    <property type="match status" value="1"/>
</dbReference>
<accession>A0A6G1HQI9</accession>
<feature type="compositionally biased region" description="Gly residues" evidence="3">
    <location>
        <begin position="405"/>
        <end position="415"/>
    </location>
</feature>
<evidence type="ECO:0000313" key="7">
    <source>
        <dbReference type="EMBL" id="KAF2398184.1"/>
    </source>
</evidence>
<dbReference type="GO" id="GO:0033962">
    <property type="term" value="P:P-body assembly"/>
    <property type="evidence" value="ECO:0007669"/>
    <property type="project" value="TreeGrafter"/>
</dbReference>
<dbReference type="InterPro" id="IPR019050">
    <property type="entry name" value="FDF_dom"/>
</dbReference>